<dbReference type="RefSeq" id="XP_026683988.1">
    <property type="nucleotide sequence ID" value="XM_026828187.1"/>
</dbReference>
<reference evidence="2 3" key="1">
    <citation type="submission" date="2025-04" db="UniProtKB">
        <authorList>
            <consortium name="RefSeq"/>
        </authorList>
    </citation>
    <scope>IDENTIFICATION</scope>
</reference>
<keyword evidence="1" id="KW-1185">Reference proteome</keyword>
<sequence length="198" mass="23231">MQVSCANKSTEIIKLPEVKHGHLEVKLPCECMAILEFRIIEASFPCEAQWTDKLLISHVLPNDWVPQSDTITSVLLNGTSIDYKSKIAAKSKGEPQFWIYNCRKQFKELICYYNTFWHSKRYEWVRGFMKSMKTYNITTTNHLESLNQKIKQVVIRKSSLLPFFEDLLTCFKSIHLEQKSKAMYQHDDEKTADLCKRL</sequence>
<dbReference type="RefSeq" id="XP_026683989.1">
    <property type="nucleotide sequence ID" value="XM_026828188.1"/>
</dbReference>
<dbReference type="KEGG" id="dci:113470044"/>
<evidence type="ECO:0000313" key="3">
    <source>
        <dbReference type="RefSeq" id="XP_026683989.1"/>
    </source>
</evidence>
<name>A0A3Q0J686_DIACI</name>
<dbReference type="AlphaFoldDB" id="A0A3Q0J686"/>
<protein>
    <submittedName>
        <fullName evidence="2">Uncharacterized protein LOC113470044 isoform X1</fullName>
    </submittedName>
    <submittedName>
        <fullName evidence="3">Uncharacterized protein LOC113470044 isoform X2</fullName>
    </submittedName>
</protein>
<accession>A0A3Q0J686</accession>
<dbReference type="Proteomes" id="UP000079169">
    <property type="component" value="Unplaced"/>
</dbReference>
<organism evidence="1 3">
    <name type="scientific">Diaphorina citri</name>
    <name type="common">Asian citrus psyllid</name>
    <dbReference type="NCBI Taxonomy" id="121845"/>
    <lineage>
        <taxon>Eukaryota</taxon>
        <taxon>Metazoa</taxon>
        <taxon>Ecdysozoa</taxon>
        <taxon>Arthropoda</taxon>
        <taxon>Hexapoda</taxon>
        <taxon>Insecta</taxon>
        <taxon>Pterygota</taxon>
        <taxon>Neoptera</taxon>
        <taxon>Paraneoptera</taxon>
        <taxon>Hemiptera</taxon>
        <taxon>Sternorrhyncha</taxon>
        <taxon>Psylloidea</taxon>
        <taxon>Psyllidae</taxon>
        <taxon>Diaphorininae</taxon>
        <taxon>Diaphorina</taxon>
    </lineage>
</organism>
<gene>
    <name evidence="2 3" type="primary">LOC113470044</name>
</gene>
<proteinExistence type="predicted"/>
<dbReference type="PaxDb" id="121845-A0A3Q0J686"/>
<evidence type="ECO:0000313" key="1">
    <source>
        <dbReference type="Proteomes" id="UP000079169"/>
    </source>
</evidence>
<dbReference type="GeneID" id="113470044"/>
<evidence type="ECO:0000313" key="2">
    <source>
        <dbReference type="RefSeq" id="XP_026683988.1"/>
    </source>
</evidence>